<feature type="signal peptide" evidence="1">
    <location>
        <begin position="1"/>
        <end position="28"/>
    </location>
</feature>
<keyword evidence="1" id="KW-0732">Signal</keyword>
<dbReference type="Pfam" id="PF13924">
    <property type="entry name" value="Lipocalin_5"/>
    <property type="match status" value="1"/>
</dbReference>
<evidence type="ECO:0000259" key="2">
    <source>
        <dbReference type="Pfam" id="PF13924"/>
    </source>
</evidence>
<dbReference type="RefSeq" id="WP_085276253.1">
    <property type="nucleotide sequence ID" value="NZ_FXAG01000009.1"/>
</dbReference>
<evidence type="ECO:0000313" key="4">
    <source>
        <dbReference type="Proteomes" id="UP000192920"/>
    </source>
</evidence>
<dbReference type="Proteomes" id="UP000192920">
    <property type="component" value="Unassembled WGS sequence"/>
</dbReference>
<dbReference type="AlphaFoldDB" id="A0A1Y6BVU8"/>
<reference evidence="4" key="1">
    <citation type="submission" date="2017-04" db="EMBL/GenBank/DDBJ databases">
        <authorList>
            <person name="Varghese N."/>
            <person name="Submissions S."/>
        </authorList>
    </citation>
    <scope>NUCLEOTIDE SEQUENCE [LARGE SCALE GENOMIC DNA]</scope>
    <source>
        <strain evidence="4">DSM 22618</strain>
    </source>
</reference>
<keyword evidence="4" id="KW-1185">Reference proteome</keyword>
<dbReference type="EMBL" id="FXAG01000009">
    <property type="protein sequence ID" value="SMF22640.1"/>
    <property type="molecule type" value="Genomic_DNA"/>
</dbReference>
<protein>
    <submittedName>
        <fullName evidence="3">Lipocalin-like domain-containing protein</fullName>
    </submittedName>
</protein>
<dbReference type="InterPro" id="IPR024311">
    <property type="entry name" value="Lipocalin-like"/>
</dbReference>
<dbReference type="STRING" id="1123014.SAMN02745746_01988"/>
<sequence length="171" mass="18851">MYRFGMRLRAARALFLLGMALPGSTAIAQPALKDQLVGTWSYVSVDLIRPDGTRIPLFGPNPQGQANFDGNGRYILMTVRAGQAKFASSNRMEGTPEEDKAVVQGSIAHFGRYTVDEANRTITFHIETSTFPNWNGTEQKRPFTVTGDELTWRTLASTGDGIAEVVLKRAR</sequence>
<proteinExistence type="predicted"/>
<evidence type="ECO:0000313" key="3">
    <source>
        <dbReference type="EMBL" id="SMF22640.1"/>
    </source>
</evidence>
<feature type="chain" id="PRO_5013029011" evidence="1">
    <location>
        <begin position="29"/>
        <end position="171"/>
    </location>
</feature>
<accession>A0A1Y6BVU8</accession>
<feature type="domain" description="Lipocalin-like" evidence="2">
    <location>
        <begin position="37"/>
        <end position="156"/>
    </location>
</feature>
<organism evidence="3 4">
    <name type="scientific">Pseudogulbenkiania subflava DSM 22618</name>
    <dbReference type="NCBI Taxonomy" id="1123014"/>
    <lineage>
        <taxon>Bacteria</taxon>
        <taxon>Pseudomonadati</taxon>
        <taxon>Pseudomonadota</taxon>
        <taxon>Betaproteobacteria</taxon>
        <taxon>Neisseriales</taxon>
        <taxon>Chromobacteriaceae</taxon>
        <taxon>Pseudogulbenkiania</taxon>
    </lineage>
</organism>
<gene>
    <name evidence="3" type="ORF">SAMN02745746_01988</name>
</gene>
<evidence type="ECO:0000256" key="1">
    <source>
        <dbReference type="SAM" id="SignalP"/>
    </source>
</evidence>
<name>A0A1Y6BVU8_9NEIS</name>